<keyword evidence="2" id="KW-1185">Reference proteome</keyword>
<protein>
    <submittedName>
        <fullName evidence="1">Thioesterase superfamily protein</fullName>
    </submittedName>
</protein>
<name>W4HGS3_9RHOB</name>
<organism evidence="1 2">
    <name type="scientific">Roseivivax marinus</name>
    <dbReference type="NCBI Taxonomy" id="1379903"/>
    <lineage>
        <taxon>Bacteria</taxon>
        <taxon>Pseudomonadati</taxon>
        <taxon>Pseudomonadota</taxon>
        <taxon>Alphaproteobacteria</taxon>
        <taxon>Rhodobacterales</taxon>
        <taxon>Roseobacteraceae</taxon>
        <taxon>Roseivivax</taxon>
    </lineage>
</organism>
<accession>W4HGS3</accession>
<evidence type="ECO:0000313" key="2">
    <source>
        <dbReference type="Proteomes" id="UP000019063"/>
    </source>
</evidence>
<dbReference type="InterPro" id="IPR029069">
    <property type="entry name" value="HotDog_dom_sf"/>
</dbReference>
<dbReference type="AlphaFoldDB" id="W4HGS3"/>
<gene>
    <name evidence="1" type="ORF">ATO8_14447</name>
</gene>
<dbReference type="RefSeq" id="WP_043845416.1">
    <property type="nucleotide sequence ID" value="NZ_AQQW01000009.1"/>
</dbReference>
<dbReference type="Pfam" id="PF13279">
    <property type="entry name" value="4HBT_2"/>
    <property type="match status" value="1"/>
</dbReference>
<dbReference type="eggNOG" id="COG0824">
    <property type="taxonomic scope" value="Bacteria"/>
</dbReference>
<dbReference type="SUPFAM" id="SSF54637">
    <property type="entry name" value="Thioesterase/thiol ester dehydrase-isomerase"/>
    <property type="match status" value="1"/>
</dbReference>
<dbReference type="Proteomes" id="UP000019063">
    <property type="component" value="Unassembled WGS sequence"/>
</dbReference>
<dbReference type="PATRIC" id="fig|1317118.6.peg.2972"/>
<dbReference type="CDD" id="cd00586">
    <property type="entry name" value="4HBT"/>
    <property type="match status" value="1"/>
</dbReference>
<dbReference type="STRING" id="1379903.ATO8_14447"/>
<reference evidence="1 2" key="1">
    <citation type="journal article" date="2014" name="Antonie Van Leeuwenhoek">
        <title>Roseivivax atlanticus sp. nov., isolated from surface seawater of the Atlantic Ocean.</title>
        <authorList>
            <person name="Li G."/>
            <person name="Lai Q."/>
            <person name="Liu X."/>
            <person name="Sun F."/>
            <person name="Shao Z."/>
        </authorList>
    </citation>
    <scope>NUCLEOTIDE SEQUENCE [LARGE SCALE GENOMIC DNA]</scope>
    <source>
        <strain evidence="1 2">22II-s10s</strain>
    </source>
</reference>
<dbReference type="EMBL" id="AQQW01000009">
    <property type="protein sequence ID" value="ETW11874.1"/>
    <property type="molecule type" value="Genomic_DNA"/>
</dbReference>
<dbReference type="Gene3D" id="3.10.129.10">
    <property type="entry name" value="Hotdog Thioesterase"/>
    <property type="match status" value="1"/>
</dbReference>
<evidence type="ECO:0000313" key="1">
    <source>
        <dbReference type="EMBL" id="ETW11874.1"/>
    </source>
</evidence>
<sequence>MSAFTHRIPVLFQHCDPAGIVFYPRYFEMLNATIETFFAEAIGWSFSEMHVHQRVGVPLGRIETDFHAASRLGDVLDWTLQVDRVGGASLAMTVRASCDGEARLTARPTLVLVDLDRMTALRWPDDRRAALERHQGGQTP</sequence>
<proteinExistence type="predicted"/>
<comment type="caution">
    <text evidence="1">The sequence shown here is derived from an EMBL/GenBank/DDBJ whole genome shotgun (WGS) entry which is preliminary data.</text>
</comment>